<organism evidence="1 2">
    <name type="scientific">Bacillus gobiensis</name>
    <dbReference type="NCBI Taxonomy" id="1441095"/>
    <lineage>
        <taxon>Bacteria</taxon>
        <taxon>Bacillati</taxon>
        <taxon>Bacillota</taxon>
        <taxon>Bacilli</taxon>
        <taxon>Bacillales</taxon>
        <taxon>Bacillaceae</taxon>
        <taxon>Bacillus</taxon>
    </lineage>
</organism>
<dbReference type="Proteomes" id="UP000067625">
    <property type="component" value="Chromosome"/>
</dbReference>
<evidence type="ECO:0000313" key="1">
    <source>
        <dbReference type="EMBL" id="ALC83105.1"/>
    </source>
</evidence>
<reference evidence="2" key="1">
    <citation type="submission" date="2015-08" db="EMBL/GenBank/DDBJ databases">
        <title>Genome sequencing project for genomic taxonomy and phylogenomics of Bacillus-like bacteria.</title>
        <authorList>
            <person name="Liu B."/>
            <person name="Wang J."/>
            <person name="Zhu Y."/>
            <person name="Liu G."/>
            <person name="Chen Q."/>
            <person name="Chen Z."/>
            <person name="Lan J."/>
            <person name="Che J."/>
            <person name="Ge C."/>
            <person name="Shi H."/>
            <person name="Pan Z."/>
            <person name="Liu X."/>
        </authorList>
    </citation>
    <scope>NUCLEOTIDE SEQUENCE [LARGE SCALE GENOMIC DNA]</scope>
    <source>
        <strain evidence="2">FJAT-4402</strain>
    </source>
</reference>
<accession>A0A0M4FWE8</accession>
<protein>
    <submittedName>
        <fullName evidence="1">Uncharacterized protein</fullName>
    </submittedName>
</protein>
<dbReference type="PATRIC" id="fig|1441095.3.peg.3805"/>
<reference evidence="1 2" key="2">
    <citation type="journal article" date="2016" name="Int. J. Syst. Evol. Microbiol.">
        <title>Bacillus gobiensis sp. nov., isolated from a soil sample.</title>
        <authorList>
            <person name="Liu B."/>
            <person name="Liu G.H."/>
            <person name="Cetin S."/>
            <person name="Schumann P."/>
            <person name="Pan Z.Z."/>
            <person name="Chen Q.Q."/>
        </authorList>
    </citation>
    <scope>NUCLEOTIDE SEQUENCE [LARGE SCALE GENOMIC DNA]</scope>
    <source>
        <strain evidence="1 2">FJAT-4402</strain>
    </source>
</reference>
<dbReference type="RefSeq" id="WP_053604937.1">
    <property type="nucleotide sequence ID" value="NZ_CP012600.1"/>
</dbReference>
<keyword evidence="2" id="KW-1185">Reference proteome</keyword>
<gene>
    <name evidence="1" type="ORF">AM592_17140</name>
</gene>
<dbReference type="EMBL" id="CP012600">
    <property type="protein sequence ID" value="ALC83105.1"/>
    <property type="molecule type" value="Genomic_DNA"/>
</dbReference>
<name>A0A0M4FWE8_9BACI</name>
<dbReference type="AlphaFoldDB" id="A0A0M4FWE8"/>
<proteinExistence type="predicted"/>
<sequence length="161" mass="18908">MKYFTYDLLTTINHEGLNEEKIEAAEQQWNNNSVLYAKTFQSLIDRLPFEVYDRFNGFGFHEYQLEKLALGHTSLLHTNIDLILENDNERWKLSFINISNFKFNHLNQGAINPIFNPTLDSWVQEEFLSVDDDTLSFEVLFASGANIQIYFKNNNITMEKL</sequence>
<evidence type="ECO:0000313" key="2">
    <source>
        <dbReference type="Proteomes" id="UP000067625"/>
    </source>
</evidence>
<dbReference type="OrthoDB" id="2082233at2"/>